<evidence type="ECO:0000313" key="4">
    <source>
        <dbReference type="Proteomes" id="UP000335636"/>
    </source>
</evidence>
<dbReference type="AlphaFoldDB" id="A0A5E4CDB4"/>
<dbReference type="EMBL" id="CABDUW010001245">
    <property type="protein sequence ID" value="VTJ79934.1"/>
    <property type="molecule type" value="Genomic_DNA"/>
</dbReference>
<name>A0A5E4CDB4_MARMO</name>
<proteinExistence type="predicted"/>
<feature type="region of interest" description="Disordered" evidence="1">
    <location>
        <begin position="1"/>
        <end position="112"/>
    </location>
</feature>
<protein>
    <submittedName>
        <fullName evidence="3">Uncharacterized protein</fullName>
    </submittedName>
</protein>
<reference evidence="3 4" key="1">
    <citation type="submission" date="2019-04" db="EMBL/GenBank/DDBJ databases">
        <authorList>
            <person name="Alioto T."/>
            <person name="Alioto T."/>
        </authorList>
    </citation>
    <scope>NUCLEOTIDE SEQUENCE [LARGE SCALE GENOMIC DNA]</scope>
</reference>
<dbReference type="Proteomes" id="UP000335636">
    <property type="component" value="Unassembled WGS sequence"/>
</dbReference>
<reference evidence="2" key="2">
    <citation type="submission" date="2020-08" db="EMBL/GenBank/DDBJ databases">
        <authorList>
            <person name="Shumante A."/>
            <person name="Zimin A.V."/>
            <person name="Puiu D."/>
            <person name="Salzberg S.L."/>
        </authorList>
    </citation>
    <scope>NUCLEOTIDE SEQUENCE</scope>
    <source>
        <strain evidence="2">WC2-LM</strain>
        <tissue evidence="2">Liver</tissue>
    </source>
</reference>
<evidence type="ECO:0000313" key="2">
    <source>
        <dbReference type="EMBL" id="KAF7463924.1"/>
    </source>
</evidence>
<gene>
    <name evidence="2" type="ORF">GHT09_008242</name>
    <name evidence="3" type="ORF">MONAX_5E043184</name>
</gene>
<keyword evidence="4" id="KW-1185">Reference proteome</keyword>
<accession>A0A5E4CDB4</accession>
<dbReference type="Proteomes" id="UP000662637">
    <property type="component" value="Unassembled WGS sequence"/>
</dbReference>
<sequence length="112" mass="11934">MVSGATGPRGGQRGWGRSASFLGCRWPASPSPPRRSPPRPRPRPAGTLPSRAQLRGHRRLGYPRDLRAIDRSGEGAVGSCGESRALLCPVGRSSPAPLESRKWAVKAQRGAD</sequence>
<feature type="compositionally biased region" description="Basic and acidic residues" evidence="1">
    <location>
        <begin position="62"/>
        <end position="73"/>
    </location>
</feature>
<evidence type="ECO:0000313" key="3">
    <source>
        <dbReference type="EMBL" id="VTJ79934.1"/>
    </source>
</evidence>
<evidence type="ECO:0000256" key="1">
    <source>
        <dbReference type="SAM" id="MobiDB-lite"/>
    </source>
</evidence>
<dbReference type="EMBL" id="WJEC01008102">
    <property type="protein sequence ID" value="KAF7463924.1"/>
    <property type="molecule type" value="Genomic_DNA"/>
</dbReference>
<organism evidence="3 4">
    <name type="scientific">Marmota monax</name>
    <name type="common">Woodchuck</name>
    <dbReference type="NCBI Taxonomy" id="9995"/>
    <lineage>
        <taxon>Eukaryota</taxon>
        <taxon>Metazoa</taxon>
        <taxon>Chordata</taxon>
        <taxon>Craniata</taxon>
        <taxon>Vertebrata</taxon>
        <taxon>Euteleostomi</taxon>
        <taxon>Mammalia</taxon>
        <taxon>Eutheria</taxon>
        <taxon>Euarchontoglires</taxon>
        <taxon>Glires</taxon>
        <taxon>Rodentia</taxon>
        <taxon>Sciuromorpha</taxon>
        <taxon>Sciuridae</taxon>
        <taxon>Xerinae</taxon>
        <taxon>Marmotini</taxon>
        <taxon>Marmota</taxon>
    </lineage>
</organism>